<accession>A0A843XL25</accession>
<dbReference type="EMBL" id="NMUH01009773">
    <property type="protein sequence ID" value="MQM20384.1"/>
    <property type="molecule type" value="Genomic_DNA"/>
</dbReference>
<comment type="caution">
    <text evidence="1">The sequence shown here is derived from an EMBL/GenBank/DDBJ whole genome shotgun (WGS) entry which is preliminary data.</text>
</comment>
<evidence type="ECO:0000313" key="2">
    <source>
        <dbReference type="Proteomes" id="UP000652761"/>
    </source>
</evidence>
<name>A0A843XL25_COLES</name>
<dbReference type="Proteomes" id="UP000652761">
    <property type="component" value="Unassembled WGS sequence"/>
</dbReference>
<evidence type="ECO:0000313" key="1">
    <source>
        <dbReference type="EMBL" id="MQM20384.1"/>
    </source>
</evidence>
<organism evidence="1 2">
    <name type="scientific">Colocasia esculenta</name>
    <name type="common">Wild taro</name>
    <name type="synonym">Arum esculentum</name>
    <dbReference type="NCBI Taxonomy" id="4460"/>
    <lineage>
        <taxon>Eukaryota</taxon>
        <taxon>Viridiplantae</taxon>
        <taxon>Streptophyta</taxon>
        <taxon>Embryophyta</taxon>
        <taxon>Tracheophyta</taxon>
        <taxon>Spermatophyta</taxon>
        <taxon>Magnoliopsida</taxon>
        <taxon>Liliopsida</taxon>
        <taxon>Araceae</taxon>
        <taxon>Aroideae</taxon>
        <taxon>Colocasieae</taxon>
        <taxon>Colocasia</taxon>
    </lineage>
</organism>
<protein>
    <submittedName>
        <fullName evidence="1">Uncharacterized protein</fullName>
    </submittedName>
</protein>
<proteinExistence type="predicted"/>
<reference evidence="1" key="1">
    <citation type="submission" date="2017-07" db="EMBL/GenBank/DDBJ databases">
        <title>Taro Niue Genome Assembly and Annotation.</title>
        <authorList>
            <person name="Atibalentja N."/>
            <person name="Keating K."/>
            <person name="Fields C.J."/>
        </authorList>
    </citation>
    <scope>NUCLEOTIDE SEQUENCE</scope>
    <source>
        <strain evidence="1">Niue_2</strain>
        <tissue evidence="1">Leaf</tissue>
    </source>
</reference>
<dbReference type="AlphaFoldDB" id="A0A843XL25"/>
<sequence>MRVQSLLRLTRVRLLRCPAVVEMTSEPSSGKNSRSNWCCTLMPWSSSWWLPHEEQAPHSKPLK</sequence>
<keyword evidence="2" id="KW-1185">Reference proteome</keyword>
<feature type="non-terminal residue" evidence="1">
    <location>
        <position position="63"/>
    </location>
</feature>
<gene>
    <name evidence="1" type="ORF">Taro_053402</name>
</gene>